<comment type="caution">
    <text evidence="2">The sequence shown here is derived from an EMBL/GenBank/DDBJ whole genome shotgun (WGS) entry which is preliminary data.</text>
</comment>
<feature type="domain" description="Cytidyltransferase-like" evidence="1">
    <location>
        <begin position="124"/>
        <end position="267"/>
    </location>
</feature>
<evidence type="ECO:0000259" key="1">
    <source>
        <dbReference type="Pfam" id="PF01467"/>
    </source>
</evidence>
<dbReference type="Proteomes" id="UP000568158">
    <property type="component" value="Unassembled WGS sequence"/>
</dbReference>
<gene>
    <name evidence="2" type="ORF">HII12_003228</name>
</gene>
<dbReference type="GO" id="GO:0015937">
    <property type="term" value="P:coenzyme A biosynthetic process"/>
    <property type="evidence" value="ECO:0007669"/>
    <property type="project" value="TreeGrafter"/>
</dbReference>
<dbReference type="PANTHER" id="PTHR10695:SF46">
    <property type="entry name" value="BIFUNCTIONAL COENZYME A SYNTHASE-RELATED"/>
    <property type="match status" value="1"/>
</dbReference>
<dbReference type="EMBL" id="JABCYN010000030">
    <property type="protein sequence ID" value="KAF6009682.1"/>
    <property type="molecule type" value="Genomic_DNA"/>
</dbReference>
<organism evidence="2 3">
    <name type="scientific">Dekkera bruxellensis</name>
    <name type="common">Brettanomyces custersii</name>
    <dbReference type="NCBI Taxonomy" id="5007"/>
    <lineage>
        <taxon>Eukaryota</taxon>
        <taxon>Fungi</taxon>
        <taxon>Dikarya</taxon>
        <taxon>Ascomycota</taxon>
        <taxon>Saccharomycotina</taxon>
        <taxon>Pichiomycetes</taxon>
        <taxon>Pichiales</taxon>
        <taxon>Pichiaceae</taxon>
        <taxon>Brettanomyces</taxon>
    </lineage>
</organism>
<protein>
    <recommendedName>
        <fullName evidence="1">Cytidyltransferase-like domain-containing protein</fullName>
    </recommendedName>
</protein>
<reference evidence="2 3" key="1">
    <citation type="journal article" date="2020" name="Appl. Microbiol. Biotechnol.">
        <title>Targeted gene deletion in Brettanomyces bruxellensis with an expression-free CRISPR-Cas9 system.</title>
        <authorList>
            <person name="Varela C."/>
            <person name="Bartel C."/>
            <person name="Onetto C."/>
            <person name="Borneman A."/>
        </authorList>
    </citation>
    <scope>NUCLEOTIDE SEQUENCE [LARGE SCALE GENOMIC DNA]</scope>
    <source>
        <strain evidence="2 3">AWRI1613</strain>
    </source>
</reference>
<dbReference type="NCBIfam" id="NF001985">
    <property type="entry name" value="PRK00777.1"/>
    <property type="match status" value="1"/>
</dbReference>
<dbReference type="GO" id="GO:0004140">
    <property type="term" value="F:dephospho-CoA kinase activity"/>
    <property type="evidence" value="ECO:0007669"/>
    <property type="project" value="TreeGrafter"/>
</dbReference>
<evidence type="ECO:0000313" key="2">
    <source>
        <dbReference type="EMBL" id="KAF6009682.1"/>
    </source>
</evidence>
<evidence type="ECO:0000313" key="3">
    <source>
        <dbReference type="Proteomes" id="UP000568158"/>
    </source>
</evidence>
<dbReference type="InterPro" id="IPR014729">
    <property type="entry name" value="Rossmann-like_a/b/a_fold"/>
</dbReference>
<dbReference type="Pfam" id="PF01467">
    <property type="entry name" value="CTP_transf_like"/>
    <property type="match status" value="1"/>
</dbReference>
<sequence>MSYENPLLTVTLDEVRNRSILGSILKASYENVACDSCLYVLIRHKYEQLKPLMKDLVTIYDLARCYGFDDNSKTIYVLFGDNYKKLHETCNCLDDDVLTEKHSVSENNGEYSSAFKQEYGTVAVGGTFDHLHDGHKILLSASSFIARDILIVGVTGEKLLVHKKYAEFLQSYNYRVEQVRKFLKLINYEQRVDIYEINDVCGPTASEPDIDALVVSQETISGGKYVNNVRKQKGFKELEIVEVQVIGGGTAQNNFKQKLSSTELRRRESQMKELP</sequence>
<dbReference type="Gene3D" id="3.40.50.620">
    <property type="entry name" value="HUPs"/>
    <property type="match status" value="1"/>
</dbReference>
<accession>A0A8H6ETM3</accession>
<name>A0A8H6ETM3_DEKBR</name>
<dbReference type="SUPFAM" id="SSF52374">
    <property type="entry name" value="Nucleotidylyl transferase"/>
    <property type="match status" value="1"/>
</dbReference>
<dbReference type="InterPro" id="IPR004821">
    <property type="entry name" value="Cyt_trans-like"/>
</dbReference>
<dbReference type="PANTHER" id="PTHR10695">
    <property type="entry name" value="DEPHOSPHO-COA KINASE-RELATED"/>
    <property type="match status" value="1"/>
</dbReference>
<dbReference type="AlphaFoldDB" id="A0A8H6ETM3"/>
<proteinExistence type="predicted"/>